<dbReference type="Pfam" id="PF06635">
    <property type="entry name" value="T3SS_SCTL"/>
    <property type="match status" value="1"/>
</dbReference>
<dbReference type="RefSeq" id="WP_057741027.1">
    <property type="nucleotide sequence ID" value="NZ_LJYG01000012.1"/>
</dbReference>
<dbReference type="GO" id="GO:0005829">
    <property type="term" value="C:cytosol"/>
    <property type="evidence" value="ECO:0007669"/>
    <property type="project" value="TreeGrafter"/>
</dbReference>
<dbReference type="NCBIfam" id="TIGR02499">
    <property type="entry name" value="HrpE_YscL_not"/>
    <property type="match status" value="1"/>
</dbReference>
<organism evidence="7 8">
    <name type="scientific">Bradyrhizobium manausense</name>
    <dbReference type="NCBI Taxonomy" id="989370"/>
    <lineage>
        <taxon>Bacteria</taxon>
        <taxon>Pseudomonadati</taxon>
        <taxon>Pseudomonadota</taxon>
        <taxon>Alphaproteobacteria</taxon>
        <taxon>Hyphomicrobiales</taxon>
        <taxon>Nitrobacteraceae</taxon>
        <taxon>Bradyrhizobium</taxon>
    </lineage>
</organism>
<name>A0A0R3EBB3_9BRAD</name>
<keyword evidence="3" id="KW-0963">Cytoplasm</keyword>
<reference evidence="7 8" key="1">
    <citation type="submission" date="2015-09" db="EMBL/GenBank/DDBJ databases">
        <title>Draft Genome Sequence of Bradyrhizobium manausense Strain BR 3351T, a Novel Symbiotic Nitrogen-Fixing Alphaproteobacterium Isolated from Brazilian Amazon Rain Forest.</title>
        <authorList>
            <person name="De Araujo J.L."/>
            <person name="Zilli J.E."/>
        </authorList>
    </citation>
    <scope>NUCLEOTIDE SEQUENCE [LARGE SCALE GENOMIC DNA]</scope>
    <source>
        <strain evidence="7 8">BR3351</strain>
    </source>
</reference>
<evidence type="ECO:0000256" key="2">
    <source>
        <dbReference type="ARBA" id="ARBA00022448"/>
    </source>
</evidence>
<protein>
    <recommendedName>
        <fullName evidence="6">Type 3 secretion system stator protein</fullName>
    </recommendedName>
</protein>
<proteinExistence type="inferred from homology"/>
<dbReference type="STRING" id="989370.AOQ71_01940"/>
<evidence type="ECO:0000256" key="6">
    <source>
        <dbReference type="ARBA" id="ARBA00040494"/>
    </source>
</evidence>
<dbReference type="PANTHER" id="PTHR34982">
    <property type="entry name" value="YOP PROTEINS TRANSLOCATION PROTEIN L"/>
    <property type="match status" value="1"/>
</dbReference>
<dbReference type="EMBL" id="LJYG01000012">
    <property type="protein sequence ID" value="KRQ17428.1"/>
    <property type="molecule type" value="Genomic_DNA"/>
</dbReference>
<dbReference type="OrthoDB" id="9802671at2"/>
<dbReference type="InterPro" id="IPR012842">
    <property type="entry name" value="T3SS_SctL/SctL2"/>
</dbReference>
<evidence type="ECO:0000256" key="4">
    <source>
        <dbReference type="ARBA" id="ARBA00022927"/>
    </source>
</evidence>
<evidence type="ECO:0000313" key="7">
    <source>
        <dbReference type="EMBL" id="KRQ17428.1"/>
    </source>
</evidence>
<dbReference type="InterPro" id="IPR010586">
    <property type="entry name" value="T3SS_stator_protein"/>
</dbReference>
<sequence length="207" mass="22437">MTADDSAPPLAPHMRPLGPLIEAKDLEIWQEAVAARAAAERHLQRVRGWARRAYQLERARGRAEGVTAGAEEMSQLVAQATSEVARRNAALEEELPQLVMEIVTDLLGAFDPGEMLMRTVRHAILRKCGGAELSLHVSAMNAESLAREFAACDGREGRPTVRIVPDPALSQHECVLRSEFGNVDLGLAAQLRALRLGLGLPPQAGEL</sequence>
<dbReference type="Proteomes" id="UP000051936">
    <property type="component" value="Unassembled WGS sequence"/>
</dbReference>
<dbReference type="PANTHER" id="PTHR34982:SF1">
    <property type="entry name" value="FLAGELLAR ASSEMBLY PROTEIN FLIH"/>
    <property type="match status" value="1"/>
</dbReference>
<keyword evidence="2" id="KW-0813">Transport</keyword>
<comment type="similarity">
    <text evidence="5">Belongs to the SctL stator family.</text>
</comment>
<dbReference type="GO" id="GO:0030254">
    <property type="term" value="P:protein secretion by the type III secretion system"/>
    <property type="evidence" value="ECO:0007669"/>
    <property type="project" value="InterPro"/>
</dbReference>
<evidence type="ECO:0000313" key="8">
    <source>
        <dbReference type="Proteomes" id="UP000051936"/>
    </source>
</evidence>
<accession>A0A0R3EBB3</accession>
<dbReference type="InterPro" id="IPR051472">
    <property type="entry name" value="T3SS_Stator/FliH"/>
</dbReference>
<keyword evidence="4" id="KW-0653">Protein transport</keyword>
<gene>
    <name evidence="7" type="ORF">AOQ71_01940</name>
</gene>
<evidence type="ECO:0000256" key="5">
    <source>
        <dbReference type="ARBA" id="ARBA00024335"/>
    </source>
</evidence>
<comment type="caution">
    <text evidence="7">The sequence shown here is derived from an EMBL/GenBank/DDBJ whole genome shotgun (WGS) entry which is preliminary data.</text>
</comment>
<comment type="subcellular location">
    <subcellularLocation>
        <location evidence="1">Cytoplasm</location>
    </subcellularLocation>
</comment>
<dbReference type="AlphaFoldDB" id="A0A0R3EBB3"/>
<evidence type="ECO:0000256" key="3">
    <source>
        <dbReference type="ARBA" id="ARBA00022490"/>
    </source>
</evidence>
<keyword evidence="8" id="KW-1185">Reference proteome</keyword>
<evidence type="ECO:0000256" key="1">
    <source>
        <dbReference type="ARBA" id="ARBA00004496"/>
    </source>
</evidence>